<evidence type="ECO:0000313" key="1">
    <source>
        <dbReference type="EMBL" id="SEA69245.1"/>
    </source>
</evidence>
<proteinExistence type="predicted"/>
<gene>
    <name evidence="1" type="ORF">SAMN05192564_102732</name>
</gene>
<dbReference type="STRING" id="83784.SAMN05192564_102732"/>
<reference evidence="2" key="1">
    <citation type="submission" date="2016-10" db="EMBL/GenBank/DDBJ databases">
        <authorList>
            <person name="Varghese N."/>
            <person name="Submissions S."/>
        </authorList>
    </citation>
    <scope>NUCLEOTIDE SEQUENCE [LARGE SCALE GENOMIC DNA]</scope>
    <source>
        <strain evidence="2">LMG 24000</strain>
    </source>
</reference>
<protein>
    <submittedName>
        <fullName evidence="1">Uncharacterized protein</fullName>
    </submittedName>
</protein>
<dbReference type="Proteomes" id="UP000198638">
    <property type="component" value="Unassembled WGS sequence"/>
</dbReference>
<sequence length="39" mass="4306">MKDQAVVILHDEEVAAQIRTVGYVERSGPEPAIMPTKEP</sequence>
<dbReference type="EMBL" id="FNRQ01000002">
    <property type="protein sequence ID" value="SEA69245.1"/>
    <property type="molecule type" value="Genomic_DNA"/>
</dbReference>
<keyword evidence="2" id="KW-1185">Reference proteome</keyword>
<organism evidence="1 2">
    <name type="scientific">Paraburkholderia sartisoli</name>
    <dbReference type="NCBI Taxonomy" id="83784"/>
    <lineage>
        <taxon>Bacteria</taxon>
        <taxon>Pseudomonadati</taxon>
        <taxon>Pseudomonadota</taxon>
        <taxon>Betaproteobacteria</taxon>
        <taxon>Burkholderiales</taxon>
        <taxon>Burkholderiaceae</taxon>
        <taxon>Paraburkholderia</taxon>
    </lineage>
</organism>
<evidence type="ECO:0000313" key="2">
    <source>
        <dbReference type="Proteomes" id="UP000198638"/>
    </source>
</evidence>
<dbReference type="AlphaFoldDB" id="A0A1H4D916"/>
<accession>A0A1H4D916</accession>
<name>A0A1H4D916_9BURK</name>